<sequence>MNMRVDESWRRITTWLAHHAPVTAAAIRPPAGAAEVRRTEEVMGRALPEDLLAWWGLMDGIADADYRGGSPIPTFYMPLPVVGVRERFAELSRYSNRDCCGPGGAHATVAGQRMFGFCTATVPICWSLGGGMLLVDLRGGPRHGRITEWHADEGYFETGWGGTAAMLDDVADQLDDPSRTEIVEDGRLHWT</sequence>
<dbReference type="InterPro" id="IPR037883">
    <property type="entry name" value="Knr4/Smi1-like_sf"/>
</dbReference>
<proteinExistence type="predicted"/>
<dbReference type="EMBL" id="CP159342">
    <property type="protein sequence ID" value="XCH75731.1"/>
    <property type="molecule type" value="Genomic_DNA"/>
</dbReference>
<dbReference type="EMBL" id="CP157762">
    <property type="protein sequence ID" value="XBP95028.1"/>
    <property type="molecule type" value="Genomic_DNA"/>
</dbReference>
<reference evidence="1" key="1">
    <citation type="submission" date="2024-01" db="EMBL/GenBank/DDBJ databases">
        <title>The genome sequence of Micromonospora mangrovi CCTCC AA 2012012.</title>
        <authorList>
            <person name="Gao J."/>
        </authorList>
    </citation>
    <scope>NUCLEOTIDE SEQUENCE</scope>
    <source>
        <strain evidence="1">CCTCC AA 2012012</strain>
    </source>
</reference>
<reference evidence="2" key="2">
    <citation type="submission" date="2024-06" db="EMBL/GenBank/DDBJ databases">
        <title>Micromonospora mangrovi CCTCC AA 2012012 genome sequences.</title>
        <authorList>
            <person name="Gao J."/>
        </authorList>
    </citation>
    <scope>NUCLEOTIDE SEQUENCE</scope>
    <source>
        <strain evidence="2">CCTCC AA 2012012</strain>
    </source>
</reference>
<evidence type="ECO:0000313" key="1">
    <source>
        <dbReference type="EMBL" id="XBP95028.1"/>
    </source>
</evidence>
<dbReference type="SUPFAM" id="SSF160631">
    <property type="entry name" value="SMI1/KNR4-like"/>
    <property type="match status" value="1"/>
</dbReference>
<dbReference type="RefSeq" id="WP_350935460.1">
    <property type="nucleotide sequence ID" value="NZ_CP157762.1"/>
</dbReference>
<evidence type="ECO:0008006" key="3">
    <source>
        <dbReference type="Google" id="ProtNLM"/>
    </source>
</evidence>
<accession>A0AAU7MC18</accession>
<organism evidence="1">
    <name type="scientific">Micromonospora sp. CCTCC AA 2012012</name>
    <dbReference type="NCBI Taxonomy" id="3111921"/>
    <lineage>
        <taxon>Bacteria</taxon>
        <taxon>Bacillati</taxon>
        <taxon>Actinomycetota</taxon>
        <taxon>Actinomycetes</taxon>
        <taxon>Micromonosporales</taxon>
        <taxon>Micromonosporaceae</taxon>
        <taxon>Micromonospora</taxon>
    </lineage>
</organism>
<protein>
    <recommendedName>
        <fullName evidence="3">Knr4/Smi1-like domain-containing protein</fullName>
    </recommendedName>
</protein>
<evidence type="ECO:0000313" key="2">
    <source>
        <dbReference type="EMBL" id="XCH75731.1"/>
    </source>
</evidence>
<gene>
    <name evidence="2" type="ORF">ABUL08_06495</name>
    <name evidence="1" type="ORF">VK199_06450</name>
</gene>
<name>A0AAU7MC18_9ACTN</name>
<dbReference type="AlphaFoldDB" id="A0AAU7MC18"/>